<evidence type="ECO:0000259" key="1">
    <source>
        <dbReference type="PROSITE" id="PS51781"/>
    </source>
</evidence>
<proteinExistence type="predicted"/>
<feature type="domain" description="SH3b" evidence="1">
    <location>
        <begin position="130"/>
        <end position="195"/>
    </location>
</feature>
<gene>
    <name evidence="2" type="ORF">TRM7557_02181</name>
</gene>
<evidence type="ECO:0000313" key="2">
    <source>
        <dbReference type="EMBL" id="CUH79060.1"/>
    </source>
</evidence>
<keyword evidence="3" id="KW-1185">Reference proteome</keyword>
<dbReference type="EMBL" id="CYSD01000033">
    <property type="protein sequence ID" value="CUH79060.1"/>
    <property type="molecule type" value="Genomic_DNA"/>
</dbReference>
<dbReference type="SMART" id="SM00287">
    <property type="entry name" value="SH3b"/>
    <property type="match status" value="1"/>
</dbReference>
<sequence length="196" mass="20482">MSRFVVLSFLGLGFAFYELSGGADFEPPLRPVTPSPFAEAAPVASTSDVQPEPVVQASVVTAPTAPRTRPAEVTAQLQNAALVSDGKTRLTLATEGLQLASLEGGLAAGTVDVAAVAPEAVENTPQEVAMDIRTVRASRVNMRQGPNTTYPILNRLLAGDKVEILRDEGAGWAMLRVSKTGQVGWIATSLLSPKGS</sequence>
<dbReference type="Pfam" id="PF08239">
    <property type="entry name" value="SH3_3"/>
    <property type="match status" value="1"/>
</dbReference>
<organism evidence="2 3">
    <name type="scientific">Tritonibacter multivorans</name>
    <dbReference type="NCBI Taxonomy" id="928856"/>
    <lineage>
        <taxon>Bacteria</taxon>
        <taxon>Pseudomonadati</taxon>
        <taxon>Pseudomonadota</taxon>
        <taxon>Alphaproteobacteria</taxon>
        <taxon>Rhodobacterales</taxon>
        <taxon>Paracoccaceae</taxon>
        <taxon>Tritonibacter</taxon>
    </lineage>
</organism>
<dbReference type="STRING" id="928856.SAMN04488049_1104"/>
<name>A0A0P1GC63_9RHOB</name>
<dbReference type="AlphaFoldDB" id="A0A0P1GC63"/>
<dbReference type="PROSITE" id="PS51781">
    <property type="entry name" value="SH3B"/>
    <property type="match status" value="1"/>
</dbReference>
<dbReference type="Gene3D" id="2.30.30.40">
    <property type="entry name" value="SH3 Domains"/>
    <property type="match status" value="1"/>
</dbReference>
<reference evidence="2 3" key="1">
    <citation type="submission" date="2015-09" db="EMBL/GenBank/DDBJ databases">
        <authorList>
            <consortium name="Swine Surveillance"/>
        </authorList>
    </citation>
    <scope>NUCLEOTIDE SEQUENCE [LARGE SCALE GENOMIC DNA]</scope>
    <source>
        <strain evidence="2 3">CECT 7557</strain>
    </source>
</reference>
<dbReference type="InterPro" id="IPR003646">
    <property type="entry name" value="SH3-like_bac-type"/>
</dbReference>
<protein>
    <submittedName>
        <fullName evidence="2">SH3 domain protein</fullName>
    </submittedName>
</protein>
<evidence type="ECO:0000313" key="3">
    <source>
        <dbReference type="Proteomes" id="UP000052022"/>
    </source>
</evidence>
<dbReference type="Proteomes" id="UP000052022">
    <property type="component" value="Unassembled WGS sequence"/>
</dbReference>
<accession>A0A0P1GC63</accession>
<dbReference type="OrthoDB" id="7433551at2"/>
<dbReference type="RefSeq" id="WP_058290226.1">
    <property type="nucleotide sequence ID" value="NZ_CYSD01000033.1"/>
</dbReference>